<organism evidence="15 16">
    <name type="scientific">Romboutsia lituseburensis DSM 797</name>
    <dbReference type="NCBI Taxonomy" id="1121325"/>
    <lineage>
        <taxon>Bacteria</taxon>
        <taxon>Bacillati</taxon>
        <taxon>Bacillota</taxon>
        <taxon>Clostridia</taxon>
        <taxon>Peptostreptococcales</taxon>
        <taxon>Peptostreptococcaceae</taxon>
        <taxon>Romboutsia</taxon>
    </lineage>
</organism>
<dbReference type="CDD" id="cd06225">
    <property type="entry name" value="HAMP"/>
    <property type="match status" value="1"/>
</dbReference>
<dbReference type="Pfam" id="PF02743">
    <property type="entry name" value="dCache_1"/>
    <property type="match status" value="1"/>
</dbReference>
<sequence length="587" mass="67254">MVNIKLEKKSITYKLFLVLFGLSASVSMILGIWFINDTNRTIETEMYNMSSQTLNQISNNISILLSNVESIAKRISIDSKLIEILSIPKDELKNYESEKKNMNSYAEGLLTDEVWKYGNFNMKPELYVLGENGLVYDTYSKTKYTMEDIKQNNWYEKIVKADGKTILINTYKDDNAVGPYKCVFKMGRLIKDLFTGKPLGVLIIDISETILYDRYSEVLTEGSCIYIVDEEGNIISTKDKRLIGTNYGLGIKNTNHLLNKKNHRITRDNVKNMQVASRLNEYGWAIVEEIPLSIIRQPVEALTEKAILVLLLVSIVSIIVSYRLSVGITKPILNIKNSMNEVMEGNLNTKIIDERFDEIGQLEKSFNGMVSWLEESIQEIKNQEKQKRTAELSFLQAQINPHFLYNTLSGIRFLVSMNKTEEAEEMLYRFTKLLRSLLPKASEMIRLEEEIENIKNYTELQKLRYPDCFEVVYDIDPEINDFEVPSFILQPIVENAILYSMEKEDNLGEISVSGYKQKGCIKIVIEDNGIGMSRNKLETVLNKEASINRVGLINVQERIQLNYGSNYGLKIESAEGEGSKITFILPN</sequence>
<protein>
    <recommendedName>
        <fullName evidence="3">histidine kinase</fullName>
        <ecNumber evidence="3">2.7.13.3</ecNumber>
    </recommendedName>
</protein>
<keyword evidence="10" id="KW-0902">Two-component regulatory system</keyword>
<evidence type="ECO:0000313" key="16">
    <source>
        <dbReference type="Proteomes" id="UP000199068"/>
    </source>
</evidence>
<dbReference type="Proteomes" id="UP000199068">
    <property type="component" value="Unassembled WGS sequence"/>
</dbReference>
<dbReference type="SMART" id="SM00304">
    <property type="entry name" value="HAMP"/>
    <property type="match status" value="1"/>
</dbReference>
<keyword evidence="5" id="KW-0597">Phosphoprotein</keyword>
<keyword evidence="7 12" id="KW-0812">Transmembrane</keyword>
<dbReference type="InterPro" id="IPR050640">
    <property type="entry name" value="Bact_2-comp_sensor_kinase"/>
</dbReference>
<evidence type="ECO:0000256" key="5">
    <source>
        <dbReference type="ARBA" id="ARBA00022553"/>
    </source>
</evidence>
<dbReference type="InterPro" id="IPR005467">
    <property type="entry name" value="His_kinase_dom"/>
</dbReference>
<comment type="catalytic activity">
    <reaction evidence="1">
        <text>ATP + protein L-histidine = ADP + protein N-phospho-L-histidine.</text>
        <dbReference type="EC" id="2.7.13.3"/>
    </reaction>
</comment>
<dbReference type="GO" id="GO:0000155">
    <property type="term" value="F:phosphorelay sensor kinase activity"/>
    <property type="evidence" value="ECO:0007669"/>
    <property type="project" value="InterPro"/>
</dbReference>
<evidence type="ECO:0000259" key="14">
    <source>
        <dbReference type="PROSITE" id="PS50885"/>
    </source>
</evidence>
<evidence type="ECO:0000259" key="13">
    <source>
        <dbReference type="PROSITE" id="PS50109"/>
    </source>
</evidence>
<dbReference type="InterPro" id="IPR003660">
    <property type="entry name" value="HAMP_dom"/>
</dbReference>
<evidence type="ECO:0000256" key="2">
    <source>
        <dbReference type="ARBA" id="ARBA00004651"/>
    </source>
</evidence>
<evidence type="ECO:0000256" key="11">
    <source>
        <dbReference type="ARBA" id="ARBA00023136"/>
    </source>
</evidence>
<dbReference type="InterPro" id="IPR003594">
    <property type="entry name" value="HATPase_dom"/>
</dbReference>
<evidence type="ECO:0000256" key="9">
    <source>
        <dbReference type="ARBA" id="ARBA00022989"/>
    </source>
</evidence>
<gene>
    <name evidence="15" type="ORF">SAMN04515677_1049</name>
</gene>
<dbReference type="InterPro" id="IPR036890">
    <property type="entry name" value="HATPase_C_sf"/>
</dbReference>
<dbReference type="EC" id="2.7.13.3" evidence="3"/>
<evidence type="ECO:0000256" key="8">
    <source>
        <dbReference type="ARBA" id="ARBA00022777"/>
    </source>
</evidence>
<keyword evidence="4" id="KW-1003">Cell membrane</keyword>
<dbReference type="Gene3D" id="3.30.450.20">
    <property type="entry name" value="PAS domain"/>
    <property type="match status" value="2"/>
</dbReference>
<dbReference type="Pfam" id="PF02518">
    <property type="entry name" value="HATPase_c"/>
    <property type="match status" value="1"/>
</dbReference>
<keyword evidence="9 12" id="KW-1133">Transmembrane helix</keyword>
<evidence type="ECO:0000313" key="15">
    <source>
        <dbReference type="EMBL" id="SDL87812.1"/>
    </source>
</evidence>
<evidence type="ECO:0000256" key="12">
    <source>
        <dbReference type="SAM" id="Phobius"/>
    </source>
</evidence>
<evidence type="ECO:0000256" key="7">
    <source>
        <dbReference type="ARBA" id="ARBA00022692"/>
    </source>
</evidence>
<name>A0A1G9NMK0_9FIRM</name>
<dbReference type="SUPFAM" id="SSF158472">
    <property type="entry name" value="HAMP domain-like"/>
    <property type="match status" value="1"/>
</dbReference>
<feature type="transmembrane region" description="Helical" evidence="12">
    <location>
        <begin position="12"/>
        <end position="35"/>
    </location>
</feature>
<dbReference type="InterPro" id="IPR033479">
    <property type="entry name" value="dCache_1"/>
</dbReference>
<dbReference type="Gene3D" id="3.30.565.10">
    <property type="entry name" value="Histidine kinase-like ATPase, C-terminal domain"/>
    <property type="match status" value="1"/>
</dbReference>
<dbReference type="InterPro" id="IPR010559">
    <property type="entry name" value="Sig_transdc_His_kin_internal"/>
</dbReference>
<feature type="domain" description="HAMP" evidence="14">
    <location>
        <begin position="326"/>
        <end position="378"/>
    </location>
</feature>
<evidence type="ECO:0000256" key="3">
    <source>
        <dbReference type="ARBA" id="ARBA00012438"/>
    </source>
</evidence>
<dbReference type="AlphaFoldDB" id="A0A1G9NMK0"/>
<feature type="domain" description="Histidine kinase" evidence="13">
    <location>
        <begin position="488"/>
        <end position="587"/>
    </location>
</feature>
<dbReference type="PROSITE" id="PS50109">
    <property type="entry name" value="HIS_KIN"/>
    <property type="match status" value="1"/>
</dbReference>
<keyword evidence="16" id="KW-1185">Reference proteome</keyword>
<dbReference type="SUPFAM" id="SSF55874">
    <property type="entry name" value="ATPase domain of HSP90 chaperone/DNA topoisomerase II/histidine kinase"/>
    <property type="match status" value="1"/>
</dbReference>
<dbReference type="GO" id="GO:0005886">
    <property type="term" value="C:plasma membrane"/>
    <property type="evidence" value="ECO:0007669"/>
    <property type="project" value="UniProtKB-SubCell"/>
</dbReference>
<dbReference type="Pfam" id="PF00672">
    <property type="entry name" value="HAMP"/>
    <property type="match status" value="1"/>
</dbReference>
<keyword evidence="6" id="KW-0808">Transferase</keyword>
<accession>A0A1G9NMK0</accession>
<proteinExistence type="predicted"/>
<evidence type="ECO:0000256" key="6">
    <source>
        <dbReference type="ARBA" id="ARBA00022679"/>
    </source>
</evidence>
<dbReference type="STRING" id="1121325.SAMN04515677_1049"/>
<comment type="subcellular location">
    <subcellularLocation>
        <location evidence="2">Cell membrane</location>
        <topology evidence="2">Multi-pass membrane protein</topology>
    </subcellularLocation>
</comment>
<evidence type="ECO:0000256" key="4">
    <source>
        <dbReference type="ARBA" id="ARBA00022475"/>
    </source>
</evidence>
<dbReference type="RefSeq" id="WP_092725277.1">
    <property type="nucleotide sequence ID" value="NZ_FNGW01000004.1"/>
</dbReference>
<dbReference type="PANTHER" id="PTHR34220">
    <property type="entry name" value="SENSOR HISTIDINE KINASE YPDA"/>
    <property type="match status" value="1"/>
</dbReference>
<dbReference type="PROSITE" id="PS50885">
    <property type="entry name" value="HAMP"/>
    <property type="match status" value="1"/>
</dbReference>
<evidence type="ECO:0000256" key="10">
    <source>
        <dbReference type="ARBA" id="ARBA00023012"/>
    </source>
</evidence>
<reference evidence="15 16" key="1">
    <citation type="submission" date="2016-10" db="EMBL/GenBank/DDBJ databases">
        <authorList>
            <person name="de Groot N.N."/>
        </authorList>
    </citation>
    <scope>NUCLEOTIDE SEQUENCE [LARGE SCALE GENOMIC DNA]</scope>
    <source>
        <strain evidence="15 16">DSM 797</strain>
    </source>
</reference>
<evidence type="ECO:0000256" key="1">
    <source>
        <dbReference type="ARBA" id="ARBA00000085"/>
    </source>
</evidence>
<dbReference type="Pfam" id="PF06580">
    <property type="entry name" value="His_kinase"/>
    <property type="match status" value="1"/>
</dbReference>
<keyword evidence="11 12" id="KW-0472">Membrane</keyword>
<keyword evidence="8 15" id="KW-0418">Kinase</keyword>
<dbReference type="Gene3D" id="6.10.340.10">
    <property type="match status" value="1"/>
</dbReference>
<dbReference type="EMBL" id="FNGW01000004">
    <property type="protein sequence ID" value="SDL87812.1"/>
    <property type="molecule type" value="Genomic_DNA"/>
</dbReference>
<dbReference type="PANTHER" id="PTHR34220:SF7">
    <property type="entry name" value="SENSOR HISTIDINE KINASE YPDA"/>
    <property type="match status" value="1"/>
</dbReference>